<evidence type="ECO:0000313" key="8">
    <source>
        <dbReference type="EMBL" id="QYX83043.1"/>
    </source>
</evidence>
<comment type="cofactor">
    <cofactor evidence="1 6">
        <name>pyridoxal 5'-phosphate</name>
        <dbReference type="ChEBI" id="CHEBI:597326"/>
    </cofactor>
</comment>
<dbReference type="InterPro" id="IPR050596">
    <property type="entry name" value="AspAT/PAT-like"/>
</dbReference>
<dbReference type="PANTHER" id="PTHR46383">
    <property type="entry name" value="ASPARTATE AMINOTRANSFERASE"/>
    <property type="match status" value="1"/>
</dbReference>
<evidence type="ECO:0000313" key="9">
    <source>
        <dbReference type="Proteomes" id="UP000827138"/>
    </source>
</evidence>
<organism evidence="8 9">
    <name type="scientific">Streptomyces akebiae</name>
    <dbReference type="NCBI Taxonomy" id="2865673"/>
    <lineage>
        <taxon>Bacteria</taxon>
        <taxon>Bacillati</taxon>
        <taxon>Actinomycetota</taxon>
        <taxon>Actinomycetes</taxon>
        <taxon>Kitasatosporales</taxon>
        <taxon>Streptomycetaceae</taxon>
        <taxon>Streptomyces</taxon>
    </lineage>
</organism>
<dbReference type="Proteomes" id="UP000827138">
    <property type="component" value="Chromosome"/>
</dbReference>
<protein>
    <recommendedName>
        <fullName evidence="6">Aminotransferase</fullName>
        <ecNumber evidence="6">2.6.1.-</ecNumber>
    </recommendedName>
</protein>
<proteinExistence type="inferred from homology"/>
<accession>A0ABX8Y5L8</accession>
<name>A0ABX8Y5L8_9ACTN</name>
<dbReference type="GO" id="GO:0008483">
    <property type="term" value="F:transaminase activity"/>
    <property type="evidence" value="ECO:0007669"/>
    <property type="project" value="UniProtKB-KW"/>
</dbReference>
<dbReference type="PROSITE" id="PS00105">
    <property type="entry name" value="AA_TRANSFER_CLASS_1"/>
    <property type="match status" value="1"/>
</dbReference>
<keyword evidence="3 6" id="KW-0032">Aminotransferase</keyword>
<gene>
    <name evidence="8" type="ORF">K1J60_19080</name>
</gene>
<dbReference type="InterPro" id="IPR015421">
    <property type="entry name" value="PyrdxlP-dep_Trfase_major"/>
</dbReference>
<comment type="similarity">
    <text evidence="2 6">Belongs to the class-I pyridoxal-phosphate-dependent aminotransferase family.</text>
</comment>
<dbReference type="InterPro" id="IPR015424">
    <property type="entry name" value="PyrdxlP-dep_Trfase"/>
</dbReference>
<keyword evidence="5" id="KW-0663">Pyridoxal phosphate</keyword>
<dbReference type="EC" id="2.6.1.-" evidence="6"/>
<sequence>MSATLAADEALARRQRAGEQVLSLASGEIGLPVLPALRERLAAAADRNAYGSVAGSPRLRSAVAGYWGRRNLSVDPGLVVCGPGSKPLLFALLLAVGGDVVVPVPSWVSYAAQARLVGARPIPVPVLPGEGGVPDPAALREAVARARAAGRDPRCVVVTLPDNPTGTVATAGTVERLARAARDLDLVIVSDEIYCDLVFDPADRAVSPAAFAPERTVVTTGLTKNLALGGWRLGVARLPDSPLGHEALTRLVGIASQIWSSTAAPVQSAAAYAFEEPPEVVGYVAAARRLHEVVVRAVAERFTAAGAGLAPVRATCYLYPDFEPLRDHLAGAHDVHGADALATLLAQRYGVGLLPGTAFGEEDRSLRIRVATSRLYGGTDAERFAALAADEPARLPWVKASLDRITEVLTDLTTL</sequence>
<keyword evidence="9" id="KW-1185">Reference proteome</keyword>
<dbReference type="InterPro" id="IPR015422">
    <property type="entry name" value="PyrdxlP-dep_Trfase_small"/>
</dbReference>
<dbReference type="SUPFAM" id="SSF53383">
    <property type="entry name" value="PLP-dependent transferases"/>
    <property type="match status" value="1"/>
</dbReference>
<evidence type="ECO:0000256" key="6">
    <source>
        <dbReference type="RuleBase" id="RU000481"/>
    </source>
</evidence>
<dbReference type="EMBL" id="CP080647">
    <property type="protein sequence ID" value="QYX83043.1"/>
    <property type="molecule type" value="Genomic_DNA"/>
</dbReference>
<dbReference type="Gene3D" id="3.90.1150.10">
    <property type="entry name" value="Aspartate Aminotransferase, domain 1"/>
    <property type="match status" value="1"/>
</dbReference>
<keyword evidence="4 6" id="KW-0808">Transferase</keyword>
<dbReference type="CDD" id="cd00609">
    <property type="entry name" value="AAT_like"/>
    <property type="match status" value="1"/>
</dbReference>
<dbReference type="Pfam" id="PF00155">
    <property type="entry name" value="Aminotran_1_2"/>
    <property type="match status" value="1"/>
</dbReference>
<evidence type="ECO:0000259" key="7">
    <source>
        <dbReference type="Pfam" id="PF00155"/>
    </source>
</evidence>
<evidence type="ECO:0000256" key="2">
    <source>
        <dbReference type="ARBA" id="ARBA00007441"/>
    </source>
</evidence>
<evidence type="ECO:0000256" key="1">
    <source>
        <dbReference type="ARBA" id="ARBA00001933"/>
    </source>
</evidence>
<dbReference type="InterPro" id="IPR004839">
    <property type="entry name" value="Aminotransferase_I/II_large"/>
</dbReference>
<dbReference type="InterPro" id="IPR004838">
    <property type="entry name" value="NHTrfase_class1_PyrdxlP-BS"/>
</dbReference>
<dbReference type="PANTHER" id="PTHR46383:SF1">
    <property type="entry name" value="ASPARTATE AMINOTRANSFERASE"/>
    <property type="match status" value="1"/>
</dbReference>
<evidence type="ECO:0000256" key="4">
    <source>
        <dbReference type="ARBA" id="ARBA00022679"/>
    </source>
</evidence>
<reference evidence="8 9" key="1">
    <citation type="submission" date="2021-08" db="EMBL/GenBank/DDBJ databases">
        <authorList>
            <person name="Ping M."/>
        </authorList>
    </citation>
    <scope>NUCLEOTIDE SEQUENCE [LARGE SCALE GENOMIC DNA]</scope>
    <source>
        <strain evidence="8 9">MG28</strain>
    </source>
</reference>
<evidence type="ECO:0000256" key="3">
    <source>
        <dbReference type="ARBA" id="ARBA00022576"/>
    </source>
</evidence>
<evidence type="ECO:0000256" key="5">
    <source>
        <dbReference type="ARBA" id="ARBA00022898"/>
    </source>
</evidence>
<feature type="domain" description="Aminotransferase class I/classII large" evidence="7">
    <location>
        <begin position="20"/>
        <end position="372"/>
    </location>
</feature>
<dbReference type="Gene3D" id="3.40.640.10">
    <property type="entry name" value="Type I PLP-dependent aspartate aminotransferase-like (Major domain)"/>
    <property type="match status" value="1"/>
</dbReference>